<reference evidence="1" key="1">
    <citation type="submission" date="2016-03" db="EMBL/GenBank/DDBJ databases">
        <title>Draft genome sequence of Rosellinia necatrix.</title>
        <authorList>
            <person name="Kanematsu S."/>
        </authorList>
    </citation>
    <scope>NUCLEOTIDE SEQUENCE [LARGE SCALE GENOMIC DNA]</scope>
    <source>
        <strain evidence="1">W97</strain>
    </source>
</reference>
<sequence length="164" mass="17320">MADTIQAARLLLSHGADTATTTAEGWTPLHSLHRDCDINSPAADLANDLISRSADPEACAPLLSPDGRGSVPDSSLAWGYRLREAIADPSSQRMMVRLDLPPVYWAAERGAVGVIGALLAHGVDISPVGGMTLTRMAAGSEFLSRDQKLVEIIIEILLSAGGEY</sequence>
<evidence type="ECO:0000313" key="1">
    <source>
        <dbReference type="EMBL" id="GAW25290.1"/>
    </source>
</evidence>
<dbReference type="SUPFAM" id="SSF48403">
    <property type="entry name" value="Ankyrin repeat"/>
    <property type="match status" value="1"/>
</dbReference>
<dbReference type="OrthoDB" id="341259at2759"/>
<name>A0A1S8A6G1_ROSNE</name>
<dbReference type="Gene3D" id="1.25.40.20">
    <property type="entry name" value="Ankyrin repeat-containing domain"/>
    <property type="match status" value="1"/>
</dbReference>
<dbReference type="STRING" id="77044.A0A1S8A6G1"/>
<dbReference type="EMBL" id="DF977449">
    <property type="protein sequence ID" value="GAW25290.1"/>
    <property type="molecule type" value="Genomic_DNA"/>
</dbReference>
<dbReference type="Proteomes" id="UP000054516">
    <property type="component" value="Unassembled WGS sequence"/>
</dbReference>
<gene>
    <name evidence="1" type="ORF">SAMD00023353_0401880</name>
</gene>
<accession>A0A1S8A6G1</accession>
<dbReference type="InterPro" id="IPR036770">
    <property type="entry name" value="Ankyrin_rpt-contain_sf"/>
</dbReference>
<protein>
    <submittedName>
        <fullName evidence="1">Putative ankyrin repeat-containing protein</fullName>
    </submittedName>
</protein>
<keyword evidence="2" id="KW-1185">Reference proteome</keyword>
<proteinExistence type="predicted"/>
<organism evidence="1">
    <name type="scientific">Rosellinia necatrix</name>
    <name type="common">White root-rot fungus</name>
    <dbReference type="NCBI Taxonomy" id="77044"/>
    <lineage>
        <taxon>Eukaryota</taxon>
        <taxon>Fungi</taxon>
        <taxon>Dikarya</taxon>
        <taxon>Ascomycota</taxon>
        <taxon>Pezizomycotina</taxon>
        <taxon>Sordariomycetes</taxon>
        <taxon>Xylariomycetidae</taxon>
        <taxon>Xylariales</taxon>
        <taxon>Xylariaceae</taxon>
        <taxon>Rosellinia</taxon>
    </lineage>
</organism>
<dbReference type="AlphaFoldDB" id="A0A1S8A6G1"/>
<dbReference type="OMA" id="CDINSPA"/>
<evidence type="ECO:0000313" key="2">
    <source>
        <dbReference type="Proteomes" id="UP000054516"/>
    </source>
</evidence>